<dbReference type="Pfam" id="PF11905">
    <property type="entry name" value="DUF3425"/>
    <property type="match status" value="1"/>
</dbReference>
<dbReference type="AlphaFoldDB" id="A0A084G3D5"/>
<feature type="compositionally biased region" description="Basic and acidic residues" evidence="2">
    <location>
        <begin position="25"/>
        <end position="37"/>
    </location>
</feature>
<evidence type="ECO:0000313" key="3">
    <source>
        <dbReference type="EMBL" id="KEZ41847.1"/>
    </source>
</evidence>
<proteinExistence type="predicted"/>
<feature type="coiled-coil region" evidence="1">
    <location>
        <begin position="61"/>
        <end position="114"/>
    </location>
</feature>
<feature type="compositionally biased region" description="Basic residues" evidence="2">
    <location>
        <begin position="11"/>
        <end position="20"/>
    </location>
</feature>
<dbReference type="OMA" id="MRWQIEP"/>
<dbReference type="InterPro" id="IPR021833">
    <property type="entry name" value="DUF3425"/>
</dbReference>
<evidence type="ECO:0000256" key="1">
    <source>
        <dbReference type="SAM" id="Coils"/>
    </source>
</evidence>
<dbReference type="PANTHER" id="PTHR37012:SF2">
    <property type="entry name" value="BZIP DOMAIN-CONTAINING PROTEIN-RELATED"/>
    <property type="match status" value="1"/>
</dbReference>
<dbReference type="VEuPathDB" id="FungiDB:SAPIO_CDS6653"/>
<keyword evidence="4" id="KW-1185">Reference proteome</keyword>
<dbReference type="KEGG" id="sapo:SAPIO_CDS6653"/>
<dbReference type="Proteomes" id="UP000028545">
    <property type="component" value="Unassembled WGS sequence"/>
</dbReference>
<dbReference type="CDD" id="cd14686">
    <property type="entry name" value="bZIP"/>
    <property type="match status" value="1"/>
</dbReference>
<comment type="caution">
    <text evidence="3">The sequence shown here is derived from an EMBL/GenBank/DDBJ whole genome shotgun (WGS) entry which is preliminary data.</text>
</comment>
<gene>
    <name evidence="3" type="ORF">SAPIO_CDS6653</name>
</gene>
<accession>A0A084G3D5</accession>
<protein>
    <recommendedName>
        <fullName evidence="5">BZIP transcription factor</fullName>
    </recommendedName>
</protein>
<name>A0A084G3D5_PSEDA</name>
<dbReference type="HOGENOM" id="CLU_020925_1_1_1"/>
<dbReference type="GeneID" id="27725725"/>
<keyword evidence="1" id="KW-0175">Coiled coil</keyword>
<reference evidence="3 4" key="1">
    <citation type="journal article" date="2014" name="Genome Announc.">
        <title>Draft genome sequence of the pathogenic fungus Scedosporium apiospermum.</title>
        <authorList>
            <person name="Vandeputte P."/>
            <person name="Ghamrawi S."/>
            <person name="Rechenmann M."/>
            <person name="Iltis A."/>
            <person name="Giraud S."/>
            <person name="Fleury M."/>
            <person name="Thornton C."/>
            <person name="Delhaes L."/>
            <person name="Meyer W."/>
            <person name="Papon N."/>
            <person name="Bouchara J.P."/>
        </authorList>
    </citation>
    <scope>NUCLEOTIDE SEQUENCE [LARGE SCALE GENOMIC DNA]</scope>
    <source>
        <strain evidence="3 4">IHEM 14462</strain>
    </source>
</reference>
<dbReference type="PANTHER" id="PTHR37012">
    <property type="entry name" value="B-ZIP TRANSCRIPTION FACTOR (EUROFUNG)-RELATED"/>
    <property type="match status" value="1"/>
</dbReference>
<organism evidence="3 4">
    <name type="scientific">Pseudallescheria apiosperma</name>
    <name type="common">Scedosporium apiospermum</name>
    <dbReference type="NCBI Taxonomy" id="563466"/>
    <lineage>
        <taxon>Eukaryota</taxon>
        <taxon>Fungi</taxon>
        <taxon>Dikarya</taxon>
        <taxon>Ascomycota</taxon>
        <taxon>Pezizomycotina</taxon>
        <taxon>Sordariomycetes</taxon>
        <taxon>Hypocreomycetidae</taxon>
        <taxon>Microascales</taxon>
        <taxon>Microascaceae</taxon>
        <taxon>Scedosporium</taxon>
    </lineage>
</organism>
<feature type="region of interest" description="Disordered" evidence="2">
    <location>
        <begin position="1"/>
        <end position="46"/>
    </location>
</feature>
<sequence>MDTSGPESHGQRRRAHKKPRSVADMTHEQRERKRENGAAHAPVPTTSHVRVWAISAQRAVREKTKQRIAHLEGVIRQLKSSDHNKELQAAIQAKEAVEAENADIKRQLAGITATLQQIISPRHGNEGEHAYASPASHAGLPSHALPPPAPSTCTIASTPPSIMSPIGRTEALTSHLLPPLQQPGNHHTAINQHTQTLIRQREDVQRGLEAGQNRFDLSFLISRPGSVPEFLSISGDKANGYGAFIDAQGSQQSPIHHQVPRPLAMQQPVGQNQRYPGPPMPISNSAAISRPYAPSGDKYRLPEPELPLYATPVKNNETSCLLDDILLKFLRERHDLLAQGQPRAEVVGPKYPSVSSLLNKDNTTGAHPLSSLFTAIIGTFPDLSRLPEQLGVIYMMFLLMRWQVEPSKENYEHLPPWLRPLPIQLTMPHPAWLDHMPWPLMRERVIKNYRNYPLENFFIPYTSTLWCHWPYDDLYALIRNPDTDEITINPVFDQHIRNLDNWSLGEAFKKKFPELTDTYTYRNDPRRA</sequence>
<evidence type="ECO:0008006" key="5">
    <source>
        <dbReference type="Google" id="ProtNLM"/>
    </source>
</evidence>
<evidence type="ECO:0000313" key="4">
    <source>
        <dbReference type="Proteomes" id="UP000028545"/>
    </source>
</evidence>
<evidence type="ECO:0000256" key="2">
    <source>
        <dbReference type="SAM" id="MobiDB-lite"/>
    </source>
</evidence>
<dbReference type="EMBL" id="JOWA01000106">
    <property type="protein sequence ID" value="KEZ41847.1"/>
    <property type="molecule type" value="Genomic_DNA"/>
</dbReference>
<dbReference type="RefSeq" id="XP_016641646.1">
    <property type="nucleotide sequence ID" value="XM_016788702.1"/>
</dbReference>
<dbReference type="OrthoDB" id="4161589at2759"/>